<accession>A0A6A4SXP8</accession>
<feature type="compositionally biased region" description="Polar residues" evidence="1">
    <location>
        <begin position="25"/>
        <end position="40"/>
    </location>
</feature>
<comment type="caution">
    <text evidence="2">The sequence shown here is derived from an EMBL/GenBank/DDBJ whole genome shotgun (WGS) entry which is preliminary data.</text>
</comment>
<feature type="compositionally biased region" description="Basic and acidic residues" evidence="1">
    <location>
        <begin position="1"/>
        <end position="12"/>
    </location>
</feature>
<dbReference type="AlphaFoldDB" id="A0A6A4SXP8"/>
<reference evidence="2 3" key="1">
    <citation type="submission" date="2019-06" db="EMBL/GenBank/DDBJ databases">
        <title>Draft genomes of female and male turbot (Scophthalmus maximus).</title>
        <authorList>
            <person name="Xu H."/>
            <person name="Xu X.-W."/>
            <person name="Shao C."/>
            <person name="Chen S."/>
        </authorList>
    </citation>
    <scope>NUCLEOTIDE SEQUENCE [LARGE SCALE GENOMIC DNA]</scope>
    <source>
        <strain evidence="2">Ysfricsl-2016a</strain>
        <tissue evidence="2">Blood</tissue>
    </source>
</reference>
<organism evidence="2 3">
    <name type="scientific">Scophthalmus maximus</name>
    <name type="common">Turbot</name>
    <name type="synonym">Psetta maxima</name>
    <dbReference type="NCBI Taxonomy" id="52904"/>
    <lineage>
        <taxon>Eukaryota</taxon>
        <taxon>Metazoa</taxon>
        <taxon>Chordata</taxon>
        <taxon>Craniata</taxon>
        <taxon>Vertebrata</taxon>
        <taxon>Euteleostomi</taxon>
        <taxon>Actinopterygii</taxon>
        <taxon>Neopterygii</taxon>
        <taxon>Teleostei</taxon>
        <taxon>Neoteleostei</taxon>
        <taxon>Acanthomorphata</taxon>
        <taxon>Carangaria</taxon>
        <taxon>Pleuronectiformes</taxon>
        <taxon>Pleuronectoidei</taxon>
        <taxon>Scophthalmidae</taxon>
        <taxon>Scophthalmus</taxon>
    </lineage>
</organism>
<evidence type="ECO:0000313" key="2">
    <source>
        <dbReference type="EMBL" id="KAF0035811.1"/>
    </source>
</evidence>
<proteinExistence type="predicted"/>
<name>A0A6A4SXP8_SCOMX</name>
<gene>
    <name evidence="2" type="ORF">F2P81_011123</name>
</gene>
<protein>
    <submittedName>
        <fullName evidence="2">Uncharacterized protein</fullName>
    </submittedName>
</protein>
<sequence length="127" mass="13998">MVEQSDRRRDLSGSHLKVTRREQQRLQSNVERLSAKTDNYINLAPGPSSSDEHAAEFSAYNESSVNYREPADSPSCPHVSFKKPSDASVSAGARPLNSDICHREHDSGAFAQKNTDEANTSYMIGPC</sequence>
<evidence type="ECO:0000256" key="1">
    <source>
        <dbReference type="SAM" id="MobiDB-lite"/>
    </source>
</evidence>
<feature type="region of interest" description="Disordered" evidence="1">
    <location>
        <begin position="1"/>
        <end position="93"/>
    </location>
</feature>
<dbReference type="EMBL" id="VEVO01000010">
    <property type="protein sequence ID" value="KAF0035811.1"/>
    <property type="molecule type" value="Genomic_DNA"/>
</dbReference>
<evidence type="ECO:0000313" key="3">
    <source>
        <dbReference type="Proteomes" id="UP000438429"/>
    </source>
</evidence>
<dbReference type="Proteomes" id="UP000438429">
    <property type="component" value="Unassembled WGS sequence"/>
</dbReference>